<feature type="transmembrane region" description="Helical" evidence="6">
    <location>
        <begin position="246"/>
        <end position="267"/>
    </location>
</feature>
<evidence type="ECO:0000259" key="7">
    <source>
        <dbReference type="PROSITE" id="PS50850"/>
    </source>
</evidence>
<dbReference type="InterPro" id="IPR036259">
    <property type="entry name" value="MFS_trans_sf"/>
</dbReference>
<organism evidence="8 9">
    <name type="scientific">Sphaerisporangium melleum</name>
    <dbReference type="NCBI Taxonomy" id="321316"/>
    <lineage>
        <taxon>Bacteria</taxon>
        <taxon>Bacillati</taxon>
        <taxon>Actinomycetota</taxon>
        <taxon>Actinomycetes</taxon>
        <taxon>Streptosporangiales</taxon>
        <taxon>Streptosporangiaceae</taxon>
        <taxon>Sphaerisporangium</taxon>
    </lineage>
</organism>
<dbReference type="PROSITE" id="PS50850">
    <property type="entry name" value="MFS"/>
    <property type="match status" value="1"/>
</dbReference>
<evidence type="ECO:0000256" key="5">
    <source>
        <dbReference type="ARBA" id="ARBA00023136"/>
    </source>
</evidence>
<dbReference type="RefSeq" id="WP_189167745.1">
    <property type="nucleotide sequence ID" value="NZ_BMNT01000076.1"/>
</dbReference>
<evidence type="ECO:0000313" key="9">
    <source>
        <dbReference type="Proteomes" id="UP000645217"/>
    </source>
</evidence>
<comment type="caution">
    <text evidence="8">The sequence shown here is derived from an EMBL/GenBank/DDBJ whole genome shotgun (WGS) entry which is preliminary data.</text>
</comment>
<gene>
    <name evidence="8" type="ORF">GCM10007964_73860</name>
</gene>
<evidence type="ECO:0000256" key="1">
    <source>
        <dbReference type="ARBA" id="ARBA00004651"/>
    </source>
</evidence>
<feature type="transmembrane region" description="Helical" evidence="6">
    <location>
        <begin position="163"/>
        <end position="182"/>
    </location>
</feature>
<dbReference type="Pfam" id="PF07690">
    <property type="entry name" value="MFS_1"/>
    <property type="match status" value="1"/>
</dbReference>
<dbReference type="PANTHER" id="PTHR23513:SF11">
    <property type="entry name" value="STAPHYLOFERRIN A TRANSPORTER"/>
    <property type="match status" value="1"/>
</dbReference>
<dbReference type="GO" id="GO:0022857">
    <property type="term" value="F:transmembrane transporter activity"/>
    <property type="evidence" value="ECO:0007669"/>
    <property type="project" value="InterPro"/>
</dbReference>
<evidence type="ECO:0000256" key="2">
    <source>
        <dbReference type="ARBA" id="ARBA00022475"/>
    </source>
</evidence>
<dbReference type="InterPro" id="IPR020846">
    <property type="entry name" value="MFS_dom"/>
</dbReference>
<feature type="transmembrane region" description="Helical" evidence="6">
    <location>
        <begin position="137"/>
        <end position="157"/>
    </location>
</feature>
<keyword evidence="2" id="KW-1003">Cell membrane</keyword>
<dbReference type="Proteomes" id="UP000645217">
    <property type="component" value="Unassembled WGS sequence"/>
</dbReference>
<feature type="transmembrane region" description="Helical" evidence="6">
    <location>
        <begin position="331"/>
        <end position="358"/>
    </location>
</feature>
<dbReference type="InterPro" id="IPR011701">
    <property type="entry name" value="MFS"/>
</dbReference>
<evidence type="ECO:0000313" key="8">
    <source>
        <dbReference type="EMBL" id="GGL21145.1"/>
    </source>
</evidence>
<sequence>MSSPVRRLLIGRTIAALATALIPTTLTLAVVRATGSAGDLGLVLACEMIPMLLLLPVAGVVADRFAPQRVVLAADLARGAAQLGVAAELLAGVVRIPNLAVLSAITGAGLALGTPVVRTLVVAVVADQERLRVNARIGVAQGLAQVAAPATAGALVLALGPGWSSLLTAGLFAVSALTLGGLRPARAVRRGPRGSFFTDLREGWVETRRHPWFLASVLGHGVWHLAAGFLLTLGPLIAVRDLGGEASWVLITQLGTVGMLVGVYAAPRLPVRRPLAAVAVGAAVYALPLAAFGPPMPLAVVAAAYCVAMFGLGMLSPLWETSLQQRIPEEALGRVGAFDGLISFAARPLGLAVAAPVAAVTGTAAPLVAGAVLVAAANLAVLALPDVRRAPARTFTGAGARPH</sequence>
<name>A0A917VV17_9ACTN</name>
<accession>A0A917VV17</accession>
<dbReference type="Gene3D" id="1.20.1250.20">
    <property type="entry name" value="MFS general substrate transporter like domains"/>
    <property type="match status" value="1"/>
</dbReference>
<dbReference type="PANTHER" id="PTHR23513">
    <property type="entry name" value="INTEGRAL MEMBRANE EFFLUX PROTEIN-RELATED"/>
    <property type="match status" value="1"/>
</dbReference>
<evidence type="ECO:0000256" key="4">
    <source>
        <dbReference type="ARBA" id="ARBA00022989"/>
    </source>
</evidence>
<comment type="subcellular location">
    <subcellularLocation>
        <location evidence="1">Cell membrane</location>
        <topology evidence="1">Multi-pass membrane protein</topology>
    </subcellularLocation>
</comment>
<feature type="domain" description="Major facilitator superfamily (MFS) profile" evidence="7">
    <location>
        <begin position="4"/>
        <end position="388"/>
    </location>
</feature>
<proteinExistence type="predicted"/>
<dbReference type="SUPFAM" id="SSF103473">
    <property type="entry name" value="MFS general substrate transporter"/>
    <property type="match status" value="1"/>
</dbReference>
<keyword evidence="9" id="KW-1185">Reference proteome</keyword>
<dbReference type="AlphaFoldDB" id="A0A917VV17"/>
<dbReference type="EMBL" id="BMNT01000076">
    <property type="protein sequence ID" value="GGL21145.1"/>
    <property type="molecule type" value="Genomic_DNA"/>
</dbReference>
<dbReference type="GO" id="GO:0005886">
    <property type="term" value="C:plasma membrane"/>
    <property type="evidence" value="ECO:0007669"/>
    <property type="project" value="UniProtKB-SubCell"/>
</dbReference>
<keyword evidence="5 6" id="KW-0472">Membrane</keyword>
<feature type="transmembrane region" description="Helical" evidence="6">
    <location>
        <begin position="274"/>
        <end position="292"/>
    </location>
</feature>
<evidence type="ECO:0000256" key="3">
    <source>
        <dbReference type="ARBA" id="ARBA00022692"/>
    </source>
</evidence>
<feature type="transmembrane region" description="Helical" evidence="6">
    <location>
        <begin position="298"/>
        <end position="319"/>
    </location>
</feature>
<reference evidence="8" key="2">
    <citation type="submission" date="2020-09" db="EMBL/GenBank/DDBJ databases">
        <authorList>
            <person name="Sun Q."/>
            <person name="Ohkuma M."/>
        </authorList>
    </citation>
    <scope>NUCLEOTIDE SEQUENCE</scope>
    <source>
        <strain evidence="8">JCM 13064</strain>
    </source>
</reference>
<dbReference type="CDD" id="cd06173">
    <property type="entry name" value="MFS_MefA_like"/>
    <property type="match status" value="1"/>
</dbReference>
<keyword evidence="3 6" id="KW-0812">Transmembrane</keyword>
<evidence type="ECO:0000256" key="6">
    <source>
        <dbReference type="SAM" id="Phobius"/>
    </source>
</evidence>
<feature type="transmembrane region" description="Helical" evidence="6">
    <location>
        <begin position="364"/>
        <end position="384"/>
    </location>
</feature>
<protein>
    <submittedName>
        <fullName evidence="8">MFS transporter</fullName>
    </submittedName>
</protein>
<reference evidence="8" key="1">
    <citation type="journal article" date="2014" name="Int. J. Syst. Evol. Microbiol.">
        <title>Complete genome sequence of Corynebacterium casei LMG S-19264T (=DSM 44701T), isolated from a smear-ripened cheese.</title>
        <authorList>
            <consortium name="US DOE Joint Genome Institute (JGI-PGF)"/>
            <person name="Walter F."/>
            <person name="Albersmeier A."/>
            <person name="Kalinowski J."/>
            <person name="Ruckert C."/>
        </authorList>
    </citation>
    <scope>NUCLEOTIDE SEQUENCE</scope>
    <source>
        <strain evidence="8">JCM 13064</strain>
    </source>
</reference>
<feature type="transmembrane region" description="Helical" evidence="6">
    <location>
        <begin position="212"/>
        <end position="234"/>
    </location>
</feature>
<keyword evidence="4 6" id="KW-1133">Transmembrane helix</keyword>
<feature type="transmembrane region" description="Helical" evidence="6">
    <location>
        <begin position="39"/>
        <end position="58"/>
    </location>
</feature>